<feature type="transmembrane region" description="Helical" evidence="1">
    <location>
        <begin position="344"/>
        <end position="363"/>
    </location>
</feature>
<evidence type="ECO:0000313" key="2">
    <source>
        <dbReference type="EMBL" id="MFD0924696.1"/>
    </source>
</evidence>
<feature type="transmembrane region" description="Helical" evidence="1">
    <location>
        <begin position="87"/>
        <end position="110"/>
    </location>
</feature>
<evidence type="ECO:0008006" key="4">
    <source>
        <dbReference type="Google" id="ProtNLM"/>
    </source>
</evidence>
<feature type="transmembrane region" description="Helical" evidence="1">
    <location>
        <begin position="148"/>
        <end position="169"/>
    </location>
</feature>
<sequence>MIITNLRKTKISDSPTIFRAPALSLASQVAGVLQLFALLWRHGPSNATDTYFYLFNLGNLPVQILIVGVMYPLLLNDSRLTRRGARLFAVGVPASALLAVLLGTLWLAANGRMVESLVPVAVLCGLNSLFQVFLWFRAVCAEASGSPHWVSAIALPANIAATLVMIFPWPSSTATVIAMMAALTTANAAFAAVAFRMKVGSEVVELLPEKSGGVRAGSAWFLAKSGVSYGGLMIIQSLSLVLPPSTLTLLTVPMKIVASVAATFVNAILPRMVHQTAESPAEGRAFLRILVVWLVPAGITVNIALVLAFPNYSLIGIVVALWLVASACSSVAQRLAFRFLPPSASRITMVVVPVVVLAVALSAPLPGFGLIALLAAYATVDALSGLLLLIAMRDRIMTIVLGLATIALAAIWVSSVLFQYGI</sequence>
<gene>
    <name evidence="2" type="ORF">ACFQ04_03005</name>
</gene>
<organism evidence="2 3">
    <name type="scientific">Williamsia deligens</name>
    <dbReference type="NCBI Taxonomy" id="321325"/>
    <lineage>
        <taxon>Bacteria</taxon>
        <taxon>Bacillati</taxon>
        <taxon>Actinomycetota</taxon>
        <taxon>Actinomycetes</taxon>
        <taxon>Mycobacteriales</taxon>
        <taxon>Nocardiaceae</taxon>
        <taxon>Williamsia</taxon>
    </lineage>
</organism>
<evidence type="ECO:0000256" key="1">
    <source>
        <dbReference type="SAM" id="Phobius"/>
    </source>
</evidence>
<proteinExistence type="predicted"/>
<evidence type="ECO:0000313" key="3">
    <source>
        <dbReference type="Proteomes" id="UP001597068"/>
    </source>
</evidence>
<name>A0ABW3G264_9NOCA</name>
<feature type="transmembrane region" description="Helical" evidence="1">
    <location>
        <begin position="175"/>
        <end position="195"/>
    </location>
</feature>
<reference evidence="3" key="1">
    <citation type="journal article" date="2019" name="Int. J. Syst. Evol. Microbiol.">
        <title>The Global Catalogue of Microorganisms (GCM) 10K type strain sequencing project: providing services to taxonomists for standard genome sequencing and annotation.</title>
        <authorList>
            <consortium name="The Broad Institute Genomics Platform"/>
            <consortium name="The Broad Institute Genome Sequencing Center for Infectious Disease"/>
            <person name="Wu L."/>
            <person name="Ma J."/>
        </authorList>
    </citation>
    <scope>NUCLEOTIDE SEQUENCE [LARGE SCALE GENOMIC DNA]</scope>
    <source>
        <strain evidence="3">CCUG 50873</strain>
    </source>
</reference>
<protein>
    <recommendedName>
        <fullName evidence="4">Membrane protein involved in the export of O-antigen and teichoic acid</fullName>
    </recommendedName>
</protein>
<feature type="transmembrane region" description="Helical" evidence="1">
    <location>
        <begin position="256"/>
        <end position="273"/>
    </location>
</feature>
<keyword evidence="1" id="KW-0472">Membrane</keyword>
<accession>A0ABW3G264</accession>
<feature type="transmembrane region" description="Helical" evidence="1">
    <location>
        <begin position="399"/>
        <end position="420"/>
    </location>
</feature>
<feature type="transmembrane region" description="Helical" evidence="1">
    <location>
        <begin position="52"/>
        <end position="75"/>
    </location>
</feature>
<dbReference type="RefSeq" id="WP_253647292.1">
    <property type="nucleotide sequence ID" value="NZ_BAAAMO010000002.1"/>
</dbReference>
<feature type="transmembrane region" description="Helical" evidence="1">
    <location>
        <begin position="216"/>
        <end position="236"/>
    </location>
</feature>
<feature type="transmembrane region" description="Helical" evidence="1">
    <location>
        <begin position="369"/>
        <end position="392"/>
    </location>
</feature>
<feature type="transmembrane region" description="Helical" evidence="1">
    <location>
        <begin position="314"/>
        <end position="332"/>
    </location>
</feature>
<keyword evidence="1" id="KW-1133">Transmembrane helix</keyword>
<feature type="transmembrane region" description="Helical" evidence="1">
    <location>
        <begin position="285"/>
        <end position="308"/>
    </location>
</feature>
<feature type="transmembrane region" description="Helical" evidence="1">
    <location>
        <begin position="116"/>
        <end position="136"/>
    </location>
</feature>
<comment type="caution">
    <text evidence="2">The sequence shown here is derived from an EMBL/GenBank/DDBJ whole genome shotgun (WGS) entry which is preliminary data.</text>
</comment>
<keyword evidence="1" id="KW-0812">Transmembrane</keyword>
<dbReference type="EMBL" id="JBHTIL010000001">
    <property type="protein sequence ID" value="MFD0924696.1"/>
    <property type="molecule type" value="Genomic_DNA"/>
</dbReference>
<feature type="transmembrane region" description="Helical" evidence="1">
    <location>
        <begin position="20"/>
        <end position="40"/>
    </location>
</feature>
<keyword evidence="3" id="KW-1185">Reference proteome</keyword>
<dbReference type="Proteomes" id="UP001597068">
    <property type="component" value="Unassembled WGS sequence"/>
</dbReference>